<dbReference type="CDD" id="cd09989">
    <property type="entry name" value="Arginase"/>
    <property type="match status" value="1"/>
</dbReference>
<dbReference type="SUPFAM" id="SSF52768">
    <property type="entry name" value="Arginase/deacetylase"/>
    <property type="match status" value="1"/>
</dbReference>
<dbReference type="PIRSF" id="PIRSF036979">
    <property type="entry name" value="Arginase"/>
    <property type="match status" value="1"/>
</dbReference>
<dbReference type="Proteomes" id="UP000309676">
    <property type="component" value="Unassembled WGS sequence"/>
</dbReference>
<dbReference type="AlphaFoldDB" id="A0A5R9G827"/>
<protein>
    <recommendedName>
        <fullName evidence="4">Arginase</fullName>
        <ecNumber evidence="3">3.5.3.1</ecNumber>
    </recommendedName>
</protein>
<evidence type="ECO:0000313" key="11">
    <source>
        <dbReference type="Proteomes" id="UP000309676"/>
    </source>
</evidence>
<name>A0A5R9G827_9BACL</name>
<proteinExistence type="inferred from homology"/>
<dbReference type="GO" id="GO:0006525">
    <property type="term" value="P:arginine metabolic process"/>
    <property type="evidence" value="ECO:0007669"/>
    <property type="project" value="UniProtKB-KW"/>
</dbReference>
<dbReference type="GO" id="GO:0005737">
    <property type="term" value="C:cytoplasm"/>
    <property type="evidence" value="ECO:0007669"/>
    <property type="project" value="TreeGrafter"/>
</dbReference>
<keyword evidence="8" id="KW-0464">Manganese</keyword>
<dbReference type="GO" id="GO:0004053">
    <property type="term" value="F:arginase activity"/>
    <property type="evidence" value="ECO:0007669"/>
    <property type="project" value="UniProtKB-EC"/>
</dbReference>
<keyword evidence="7" id="KW-0378">Hydrolase</keyword>
<evidence type="ECO:0000256" key="6">
    <source>
        <dbReference type="ARBA" id="ARBA00022723"/>
    </source>
</evidence>
<dbReference type="PANTHER" id="PTHR43782">
    <property type="entry name" value="ARGINASE"/>
    <property type="match status" value="1"/>
</dbReference>
<sequence length="305" mass="32049">MRKWVEHMEQKKISVIHAPFGLGSSRSGTELGPESMRVAGLLRQIKALGYDVTGEFTVETPGAGAASTSKMKHEAAVRGMSSRVADLVTDAARGGGFPLVLGGDQSVSIGAFAGLTRHYANLGAICFTAYGGLLTEASSPTGDANGMPLAIALGKAGFRLSDVAEGAKLLSKDKLVLISVRHLEPEERDIIRSEGIAFFSMYDIDKHGIEKVIAQAMDIAGDGTDGVHLSISADSLDPLEAPGVGFPIPGGLSYREAHFACELLAETGRITSMDVAEVNPSQDDNRRTARLAVGLVMSALGKRII</sequence>
<evidence type="ECO:0000256" key="3">
    <source>
        <dbReference type="ARBA" id="ARBA00012168"/>
    </source>
</evidence>
<comment type="similarity">
    <text evidence="9">Belongs to the arginase family.</text>
</comment>
<dbReference type="InterPro" id="IPR006035">
    <property type="entry name" value="Ureohydrolase"/>
</dbReference>
<accession>A0A5R9G827</accession>
<reference evidence="10 11" key="1">
    <citation type="submission" date="2019-05" db="EMBL/GenBank/DDBJ databases">
        <authorList>
            <person name="Narsing Rao M.P."/>
            <person name="Li W.J."/>
        </authorList>
    </citation>
    <scope>NUCLEOTIDE SEQUENCE [LARGE SCALE GENOMIC DNA]</scope>
    <source>
        <strain evidence="10 11">SYSU_K30003</strain>
    </source>
</reference>
<evidence type="ECO:0000256" key="5">
    <source>
        <dbReference type="ARBA" id="ARBA00022503"/>
    </source>
</evidence>
<gene>
    <name evidence="10" type="ORF">FE782_24685</name>
</gene>
<keyword evidence="5" id="KW-0056">Arginine metabolism</keyword>
<evidence type="ECO:0000256" key="7">
    <source>
        <dbReference type="ARBA" id="ARBA00022801"/>
    </source>
</evidence>
<comment type="pathway">
    <text evidence="2">Nitrogen metabolism; urea cycle; L-ornithine and urea from L-arginine: step 1/1.</text>
</comment>
<dbReference type="InterPro" id="IPR023696">
    <property type="entry name" value="Ureohydrolase_dom_sf"/>
</dbReference>
<keyword evidence="6" id="KW-0479">Metal-binding</keyword>
<dbReference type="PRINTS" id="PR00116">
    <property type="entry name" value="ARGINASE"/>
</dbReference>
<dbReference type="InterPro" id="IPR014033">
    <property type="entry name" value="Arginase"/>
</dbReference>
<dbReference type="Pfam" id="PF00491">
    <property type="entry name" value="Arginase"/>
    <property type="match status" value="1"/>
</dbReference>
<dbReference type="GO" id="GO:0030145">
    <property type="term" value="F:manganese ion binding"/>
    <property type="evidence" value="ECO:0007669"/>
    <property type="project" value="TreeGrafter"/>
</dbReference>
<keyword evidence="11" id="KW-1185">Reference proteome</keyword>
<comment type="cofactor">
    <cofactor evidence="1">
        <name>Mn(2+)</name>
        <dbReference type="ChEBI" id="CHEBI:29035"/>
    </cofactor>
</comment>
<evidence type="ECO:0000256" key="8">
    <source>
        <dbReference type="ARBA" id="ARBA00023211"/>
    </source>
</evidence>
<dbReference type="OrthoDB" id="9789727at2"/>
<evidence type="ECO:0000313" key="10">
    <source>
        <dbReference type="EMBL" id="TLS49588.1"/>
    </source>
</evidence>
<dbReference type="EC" id="3.5.3.1" evidence="3"/>
<evidence type="ECO:0000256" key="2">
    <source>
        <dbReference type="ARBA" id="ARBA00005098"/>
    </source>
</evidence>
<dbReference type="PANTHER" id="PTHR43782:SF3">
    <property type="entry name" value="ARGINASE"/>
    <property type="match status" value="1"/>
</dbReference>
<evidence type="ECO:0000256" key="1">
    <source>
        <dbReference type="ARBA" id="ARBA00001936"/>
    </source>
</evidence>
<organism evidence="10 11">
    <name type="scientific">Paenibacillus antri</name>
    <dbReference type="NCBI Taxonomy" id="2582848"/>
    <lineage>
        <taxon>Bacteria</taxon>
        <taxon>Bacillati</taxon>
        <taxon>Bacillota</taxon>
        <taxon>Bacilli</taxon>
        <taxon>Bacillales</taxon>
        <taxon>Paenibacillaceae</taxon>
        <taxon>Paenibacillus</taxon>
    </lineage>
</organism>
<comment type="caution">
    <text evidence="10">The sequence shown here is derived from an EMBL/GenBank/DDBJ whole genome shotgun (WGS) entry which is preliminary data.</text>
</comment>
<dbReference type="PROSITE" id="PS51409">
    <property type="entry name" value="ARGINASE_2"/>
    <property type="match status" value="1"/>
</dbReference>
<evidence type="ECO:0000256" key="9">
    <source>
        <dbReference type="PROSITE-ProRule" id="PRU00742"/>
    </source>
</evidence>
<dbReference type="Gene3D" id="3.40.800.10">
    <property type="entry name" value="Ureohydrolase domain"/>
    <property type="match status" value="1"/>
</dbReference>
<evidence type="ECO:0000256" key="4">
    <source>
        <dbReference type="ARBA" id="ARBA00018123"/>
    </source>
</evidence>
<dbReference type="EMBL" id="VCIW01000020">
    <property type="protein sequence ID" value="TLS49588.1"/>
    <property type="molecule type" value="Genomic_DNA"/>
</dbReference>